<sequence>MNVASHGLLFPVFGVFGCSLFIRNVPHAILTQFSRHSHLSRDSHRQPASDTPLRRFAQWERLICTLEIQWVKPLSGSCPARMGMSLVVREFALTIRDPVTVRWVRSSRRPPAAPYAERCANCLVVCQDLFLG</sequence>
<dbReference type="STRING" id="595434.RISK_000876"/>
<organism evidence="1 2">
    <name type="scientific">Rhodopirellula islandica</name>
    <dbReference type="NCBI Taxonomy" id="595434"/>
    <lineage>
        <taxon>Bacteria</taxon>
        <taxon>Pseudomonadati</taxon>
        <taxon>Planctomycetota</taxon>
        <taxon>Planctomycetia</taxon>
        <taxon>Pirellulales</taxon>
        <taxon>Pirellulaceae</taxon>
        <taxon>Rhodopirellula</taxon>
    </lineage>
</organism>
<dbReference type="AlphaFoldDB" id="A0A0J1BKL4"/>
<comment type="caution">
    <text evidence="1">The sequence shown here is derived from an EMBL/GenBank/DDBJ whole genome shotgun (WGS) entry which is preliminary data.</text>
</comment>
<dbReference type="PATRIC" id="fig|595434.4.peg.844"/>
<dbReference type="Proteomes" id="UP000036367">
    <property type="component" value="Unassembled WGS sequence"/>
</dbReference>
<gene>
    <name evidence="1" type="ORF">RISK_000876</name>
</gene>
<keyword evidence="2" id="KW-1185">Reference proteome</keyword>
<name>A0A0J1BKL4_RHOIS</name>
<evidence type="ECO:0000313" key="2">
    <source>
        <dbReference type="Proteomes" id="UP000036367"/>
    </source>
</evidence>
<protein>
    <submittedName>
        <fullName evidence="1">Uncharacterized protein</fullName>
    </submittedName>
</protein>
<accession>A0A0J1BKL4</accession>
<dbReference type="EMBL" id="LECT01000007">
    <property type="protein sequence ID" value="KLU07075.1"/>
    <property type="molecule type" value="Genomic_DNA"/>
</dbReference>
<reference evidence="1" key="1">
    <citation type="submission" date="2015-05" db="EMBL/GenBank/DDBJ databases">
        <title>Permanent draft genome of Rhodopirellula islandicus K833.</title>
        <authorList>
            <person name="Kizina J."/>
            <person name="Richter M."/>
            <person name="Glockner F.O."/>
            <person name="Harder J."/>
        </authorList>
    </citation>
    <scope>NUCLEOTIDE SEQUENCE [LARGE SCALE GENOMIC DNA]</scope>
    <source>
        <strain evidence="1">K833</strain>
    </source>
</reference>
<evidence type="ECO:0000313" key="1">
    <source>
        <dbReference type="EMBL" id="KLU07075.1"/>
    </source>
</evidence>
<proteinExistence type="predicted"/>